<evidence type="ECO:0000256" key="3">
    <source>
        <dbReference type="ARBA" id="ARBA00022840"/>
    </source>
</evidence>
<keyword evidence="3 4" id="KW-0067">ATP-binding</keyword>
<dbReference type="InterPro" id="IPR011761">
    <property type="entry name" value="ATP-grasp"/>
</dbReference>
<keyword evidence="7" id="KW-1185">Reference proteome</keyword>
<dbReference type="Gene3D" id="3.30.470.20">
    <property type="entry name" value="ATP-grasp fold, B domain"/>
    <property type="match status" value="1"/>
</dbReference>
<evidence type="ECO:0000313" key="7">
    <source>
        <dbReference type="Proteomes" id="UP000323505"/>
    </source>
</evidence>
<dbReference type="AlphaFoldDB" id="A0A5D3FVU0"/>
<dbReference type="PANTHER" id="PTHR43585">
    <property type="entry name" value="FUMIPYRROLE BIOSYNTHESIS PROTEIN C"/>
    <property type="match status" value="1"/>
</dbReference>
<keyword evidence="1" id="KW-0436">Ligase</keyword>
<dbReference type="Proteomes" id="UP000323505">
    <property type="component" value="Unassembled WGS sequence"/>
</dbReference>
<accession>A0A5D3FVU0</accession>
<dbReference type="PANTHER" id="PTHR43585:SF2">
    <property type="entry name" value="ATP-GRASP ENZYME FSQD"/>
    <property type="match status" value="1"/>
</dbReference>
<dbReference type="Gene3D" id="3.40.50.20">
    <property type="match status" value="1"/>
</dbReference>
<feature type="domain" description="ATP-grasp" evidence="5">
    <location>
        <begin position="119"/>
        <end position="309"/>
    </location>
</feature>
<evidence type="ECO:0000313" key="6">
    <source>
        <dbReference type="EMBL" id="TYK52421.1"/>
    </source>
</evidence>
<sequence>MSAGHVGARRSRPRLLVVGASTMRDHAFAVWRELGLEIVLADGYSGGRYEHLVHHFAALDPRDGSAAVTELTELARSCDGVVTLADNSQLTAAQVAHDAGLPGIGPEIALIARSKLLQRRVGERRGLSTPRWRQVSGADDLDAFYDGRSGWSVLKPVDCAGSAGVLQVADAAEARRQWPVVRSLSPSRTVVIEEFVGGREVCVDAVVVDGVPAFVSVCDAEYVGPDGFIAVSAKYAAVQPDRETATSEIGLVADAYGLRDGVMQAEFKIDDGRWTLLEVTFRPGGALVPELTERVTGINLYEAQARLALGRTPPLPEPDAAWSPVPFAEVRFLVGSGPVRRFVPPATVIAGLPDVKIVNQLVLPGQRARLPVSEEGRAGYAVGWGADRDRLDRQLREATGRLGREMGIVEHPDRRSEVAHA</sequence>
<evidence type="ECO:0000259" key="5">
    <source>
        <dbReference type="PROSITE" id="PS50975"/>
    </source>
</evidence>
<dbReference type="GO" id="GO:0016874">
    <property type="term" value="F:ligase activity"/>
    <property type="evidence" value="ECO:0007669"/>
    <property type="project" value="UniProtKB-KW"/>
</dbReference>
<evidence type="ECO:0000256" key="2">
    <source>
        <dbReference type="ARBA" id="ARBA00022741"/>
    </source>
</evidence>
<dbReference type="PROSITE" id="PS50975">
    <property type="entry name" value="ATP_GRASP"/>
    <property type="match status" value="1"/>
</dbReference>
<dbReference type="Pfam" id="PF13535">
    <property type="entry name" value="ATP-grasp_4"/>
    <property type="match status" value="1"/>
</dbReference>
<proteinExistence type="predicted"/>
<name>A0A5D3FVU0_9ACTN</name>
<comment type="caution">
    <text evidence="6">The sequence shown here is derived from an EMBL/GenBank/DDBJ whole genome shotgun (WGS) entry which is preliminary data.</text>
</comment>
<dbReference type="EMBL" id="VSRQ01000001">
    <property type="protein sequence ID" value="TYK52421.1"/>
    <property type="molecule type" value="Genomic_DNA"/>
</dbReference>
<protein>
    <submittedName>
        <fullName evidence="6">ATP-grasp domain-containing protein</fullName>
    </submittedName>
</protein>
<dbReference type="GO" id="GO:0046872">
    <property type="term" value="F:metal ion binding"/>
    <property type="evidence" value="ECO:0007669"/>
    <property type="project" value="InterPro"/>
</dbReference>
<dbReference type="InterPro" id="IPR052032">
    <property type="entry name" value="ATP-dep_AA_Ligase"/>
</dbReference>
<organism evidence="6 7">
    <name type="scientific">Actinomadura decatromicini</name>
    <dbReference type="NCBI Taxonomy" id="2604572"/>
    <lineage>
        <taxon>Bacteria</taxon>
        <taxon>Bacillati</taxon>
        <taxon>Actinomycetota</taxon>
        <taxon>Actinomycetes</taxon>
        <taxon>Streptosporangiales</taxon>
        <taxon>Thermomonosporaceae</taxon>
        <taxon>Actinomadura</taxon>
    </lineage>
</organism>
<keyword evidence="2 4" id="KW-0547">Nucleotide-binding</keyword>
<reference evidence="6 7" key="1">
    <citation type="submission" date="2019-08" db="EMBL/GenBank/DDBJ databases">
        <title>Actinomadura sp. nov. CYP1-5 isolated from mountain soil.</title>
        <authorList>
            <person name="Songsumanus A."/>
            <person name="Kuncharoen N."/>
            <person name="Kudo T."/>
            <person name="Yuki M."/>
            <person name="Igarashi Y."/>
            <person name="Tanasupawat S."/>
        </authorList>
    </citation>
    <scope>NUCLEOTIDE SEQUENCE [LARGE SCALE GENOMIC DNA]</scope>
    <source>
        <strain evidence="6 7">CYP1-5</strain>
    </source>
</reference>
<dbReference type="GO" id="GO:0005524">
    <property type="term" value="F:ATP binding"/>
    <property type="evidence" value="ECO:0007669"/>
    <property type="project" value="UniProtKB-UniRule"/>
</dbReference>
<evidence type="ECO:0000256" key="4">
    <source>
        <dbReference type="PROSITE-ProRule" id="PRU00409"/>
    </source>
</evidence>
<gene>
    <name evidence="6" type="ORF">FXF68_01130</name>
</gene>
<evidence type="ECO:0000256" key="1">
    <source>
        <dbReference type="ARBA" id="ARBA00022598"/>
    </source>
</evidence>
<dbReference type="RefSeq" id="WP_148756944.1">
    <property type="nucleotide sequence ID" value="NZ_VSRQ01000001.1"/>
</dbReference>
<dbReference type="SUPFAM" id="SSF56059">
    <property type="entry name" value="Glutathione synthetase ATP-binding domain-like"/>
    <property type="match status" value="1"/>
</dbReference>